<dbReference type="EMBL" id="DF237350">
    <property type="protein sequence ID" value="GAQ88113.1"/>
    <property type="molecule type" value="Genomic_DNA"/>
</dbReference>
<evidence type="ECO:0000256" key="1">
    <source>
        <dbReference type="SAM" id="MobiDB-lite"/>
    </source>
</evidence>
<reference evidence="2 3" key="1">
    <citation type="journal article" date="2014" name="Nat. Commun.">
        <title>Klebsormidium flaccidum genome reveals primary factors for plant terrestrial adaptation.</title>
        <authorList>
            <person name="Hori K."/>
            <person name="Maruyama F."/>
            <person name="Fujisawa T."/>
            <person name="Togashi T."/>
            <person name="Yamamoto N."/>
            <person name="Seo M."/>
            <person name="Sato S."/>
            <person name="Yamada T."/>
            <person name="Mori H."/>
            <person name="Tajima N."/>
            <person name="Moriyama T."/>
            <person name="Ikeuchi M."/>
            <person name="Watanabe M."/>
            <person name="Wada H."/>
            <person name="Kobayashi K."/>
            <person name="Saito M."/>
            <person name="Masuda T."/>
            <person name="Sasaki-Sekimoto Y."/>
            <person name="Mashiguchi K."/>
            <person name="Awai K."/>
            <person name="Shimojima M."/>
            <person name="Masuda S."/>
            <person name="Iwai M."/>
            <person name="Nobusawa T."/>
            <person name="Narise T."/>
            <person name="Kondo S."/>
            <person name="Saito H."/>
            <person name="Sato R."/>
            <person name="Murakawa M."/>
            <person name="Ihara Y."/>
            <person name="Oshima-Yamada Y."/>
            <person name="Ohtaka K."/>
            <person name="Satoh M."/>
            <person name="Sonobe K."/>
            <person name="Ishii M."/>
            <person name="Ohtani R."/>
            <person name="Kanamori-Sato M."/>
            <person name="Honoki R."/>
            <person name="Miyazaki D."/>
            <person name="Mochizuki H."/>
            <person name="Umetsu J."/>
            <person name="Higashi K."/>
            <person name="Shibata D."/>
            <person name="Kamiya Y."/>
            <person name="Sato N."/>
            <person name="Nakamura Y."/>
            <person name="Tabata S."/>
            <person name="Ida S."/>
            <person name="Kurokawa K."/>
            <person name="Ohta H."/>
        </authorList>
    </citation>
    <scope>NUCLEOTIDE SEQUENCE [LARGE SCALE GENOMIC DNA]</scope>
    <source>
        <strain evidence="2 3">NIES-2285</strain>
    </source>
</reference>
<proteinExistence type="predicted"/>
<keyword evidence="3" id="KW-1185">Reference proteome</keyword>
<dbReference type="AlphaFoldDB" id="A0A1Y1IC06"/>
<feature type="region of interest" description="Disordered" evidence="1">
    <location>
        <begin position="1"/>
        <end position="24"/>
    </location>
</feature>
<gene>
    <name evidence="2" type="ORF">KFL_004010050</name>
</gene>
<feature type="compositionally biased region" description="Basic and acidic residues" evidence="1">
    <location>
        <begin position="96"/>
        <end position="114"/>
    </location>
</feature>
<sequence>MGAQTGLEEQFGPSPLGEWRGSTVRSSCRDTRVFKNTVSVVAEINRAIQGGWGESRRCPEADAVGVEARKDEKGDRVVRCAAGRVARKTLPNAISRRREGLGQRDERKSPVRPV</sequence>
<accession>A0A1Y1IC06</accession>
<evidence type="ECO:0000313" key="3">
    <source>
        <dbReference type="Proteomes" id="UP000054558"/>
    </source>
</evidence>
<name>A0A1Y1IC06_KLENI</name>
<evidence type="ECO:0000313" key="2">
    <source>
        <dbReference type="EMBL" id="GAQ88113.1"/>
    </source>
</evidence>
<feature type="region of interest" description="Disordered" evidence="1">
    <location>
        <begin position="92"/>
        <end position="114"/>
    </location>
</feature>
<dbReference type="Proteomes" id="UP000054558">
    <property type="component" value="Unassembled WGS sequence"/>
</dbReference>
<organism evidence="2 3">
    <name type="scientific">Klebsormidium nitens</name>
    <name type="common">Green alga</name>
    <name type="synonym">Ulothrix nitens</name>
    <dbReference type="NCBI Taxonomy" id="105231"/>
    <lineage>
        <taxon>Eukaryota</taxon>
        <taxon>Viridiplantae</taxon>
        <taxon>Streptophyta</taxon>
        <taxon>Klebsormidiophyceae</taxon>
        <taxon>Klebsormidiales</taxon>
        <taxon>Klebsormidiaceae</taxon>
        <taxon>Klebsormidium</taxon>
    </lineage>
</organism>
<protein>
    <submittedName>
        <fullName evidence="2">Uncharacterized protein</fullName>
    </submittedName>
</protein>